<evidence type="ECO:0000313" key="3">
    <source>
        <dbReference type="EMBL" id="QDG51969.1"/>
    </source>
</evidence>
<dbReference type="Proteomes" id="UP000315995">
    <property type="component" value="Chromosome"/>
</dbReference>
<dbReference type="RefSeq" id="WP_141198447.1">
    <property type="nucleotide sequence ID" value="NZ_CP041186.1"/>
</dbReference>
<proteinExistence type="predicted"/>
<evidence type="ECO:0000256" key="2">
    <source>
        <dbReference type="SAM" id="SignalP"/>
    </source>
</evidence>
<protein>
    <recommendedName>
        <fullName evidence="5">Alkaline phosphatase</fullName>
    </recommendedName>
</protein>
<evidence type="ECO:0008006" key="5">
    <source>
        <dbReference type="Google" id="ProtNLM"/>
    </source>
</evidence>
<dbReference type="EMBL" id="CP041186">
    <property type="protein sequence ID" value="QDG51969.1"/>
    <property type="molecule type" value="Genomic_DNA"/>
</dbReference>
<feature type="signal peptide" evidence="2">
    <location>
        <begin position="1"/>
        <end position="19"/>
    </location>
</feature>
<evidence type="ECO:0000313" key="4">
    <source>
        <dbReference type="Proteomes" id="UP000315995"/>
    </source>
</evidence>
<dbReference type="PANTHER" id="PTHR47197:SF3">
    <property type="entry name" value="DIHYDRO-HEME D1 DEHYDROGENASE"/>
    <property type="match status" value="1"/>
</dbReference>
<name>A0A4Y6PV32_PERCE</name>
<keyword evidence="2" id="KW-0732">Signal</keyword>
<feature type="chain" id="PRO_5030106493" description="Alkaline phosphatase" evidence="2">
    <location>
        <begin position="20"/>
        <end position="560"/>
    </location>
</feature>
<dbReference type="InterPro" id="IPR011045">
    <property type="entry name" value="N2O_reductase_N"/>
</dbReference>
<dbReference type="SUPFAM" id="SSF50974">
    <property type="entry name" value="Nitrous oxide reductase, N-terminal domain"/>
    <property type="match status" value="1"/>
</dbReference>
<organism evidence="3 4">
    <name type="scientific">Persicimonas caeni</name>
    <dbReference type="NCBI Taxonomy" id="2292766"/>
    <lineage>
        <taxon>Bacteria</taxon>
        <taxon>Deltaproteobacteria</taxon>
        <taxon>Bradymonadales</taxon>
        <taxon>Bradymonadaceae</taxon>
        <taxon>Persicimonas</taxon>
    </lineage>
</organism>
<dbReference type="InterPro" id="IPR015943">
    <property type="entry name" value="WD40/YVTN_repeat-like_dom_sf"/>
</dbReference>
<dbReference type="PANTHER" id="PTHR47197">
    <property type="entry name" value="PROTEIN NIRF"/>
    <property type="match status" value="1"/>
</dbReference>
<dbReference type="OrthoDB" id="5525091at2"/>
<dbReference type="PROSITE" id="PS51257">
    <property type="entry name" value="PROKAR_LIPOPROTEIN"/>
    <property type="match status" value="1"/>
</dbReference>
<keyword evidence="4" id="KW-1185">Reference proteome</keyword>
<sequence>MKIKSLPPLLFALALTACGADDGGGGLATDDPNGGYNNGGSDNYADAGAAAPSDAGSGDVFVPEEEEFLVREVATTSAYVFVPNSSEESNTVAKIDGRDFSIEPIPVGQEPTVVRAASVDGVGDVAYVLCEGSSTVAIIRADMEVDRPEQQVNLLTVPEEVNSLALSPDGRHLLAYIDPDKPLRADTSVASLQAATLVRLGDEPKDDAAYELSVTRLIDEIEFTEDGEQAFIVGREGINRIYLNDVDADRFVPPLPLDLSQTVFPPKDLEIEVSADGDFLVARSSEFAGAALYRPPTDAAEATLRLVELSAIPTDIDLFLEEDGSPGVLATLRDSDELAILDVEATLEAAEDAVPEPEILAVSDTQPGLAQLTPDGEQVLLYTSLVTTPMLGVLDLGERALRAYPLRNQIRSVAVSNDSDTAVVVHRKQEGQAPSDADPLTFFQYNHGITLFDIETGYRRPVVLQGEPADLVMTQDGEGNALVFVMQQSPDPDFRGITRIDLESYRTDFFSLARQPTQLGVVAGKVFVSQESEEGRITFIDVATSSQRTVSGYELNAGID</sequence>
<accession>A0A5B8Y5X4</accession>
<gene>
    <name evidence="3" type="ORF">FIV42_14845</name>
</gene>
<accession>A0A4Y6PV32</accession>
<reference evidence="3 4" key="1">
    <citation type="submission" date="2019-06" db="EMBL/GenBank/DDBJ databases">
        <title>Persicimonas caeni gen. nov., sp. nov., a predatory bacterium isolated from solar saltern.</title>
        <authorList>
            <person name="Wang S."/>
        </authorList>
    </citation>
    <scope>NUCLEOTIDE SEQUENCE [LARGE SCALE GENOMIC DNA]</scope>
    <source>
        <strain evidence="3 4">YN101</strain>
    </source>
</reference>
<feature type="region of interest" description="Disordered" evidence="1">
    <location>
        <begin position="29"/>
        <end position="58"/>
    </location>
</feature>
<dbReference type="AlphaFoldDB" id="A0A4Y6PV32"/>
<evidence type="ECO:0000256" key="1">
    <source>
        <dbReference type="SAM" id="MobiDB-lite"/>
    </source>
</evidence>
<dbReference type="Gene3D" id="2.130.10.10">
    <property type="entry name" value="YVTN repeat-like/Quinoprotein amine dehydrogenase"/>
    <property type="match status" value="1"/>
</dbReference>
<dbReference type="InterPro" id="IPR051200">
    <property type="entry name" value="Host-pathogen_enzymatic-act"/>
</dbReference>
<dbReference type="SUPFAM" id="SSF75011">
    <property type="entry name" value="3-carboxy-cis,cis-mucoante lactonizing enzyme"/>
    <property type="match status" value="1"/>
</dbReference>